<protein>
    <recommendedName>
        <fullName evidence="4">KEOPS complex Pcc1-like subunit</fullName>
    </recommendedName>
</protein>
<keyword evidence="3" id="KW-1185">Reference proteome</keyword>
<dbReference type="NCBIfam" id="NF011470">
    <property type="entry name" value="PRK14887.1"/>
    <property type="match status" value="1"/>
</dbReference>
<evidence type="ECO:0000256" key="1">
    <source>
        <dbReference type="SAM" id="MobiDB-lite"/>
    </source>
</evidence>
<evidence type="ECO:0008006" key="4">
    <source>
        <dbReference type="Google" id="ProtNLM"/>
    </source>
</evidence>
<gene>
    <name evidence="2" type="ORF">C484_08483</name>
</gene>
<dbReference type="OrthoDB" id="107316at2157"/>
<accession>M0A2V9</accession>
<name>M0A2V9_9EURY</name>
<evidence type="ECO:0000313" key="3">
    <source>
        <dbReference type="Proteomes" id="UP000011648"/>
    </source>
</evidence>
<dbReference type="Proteomes" id="UP000011648">
    <property type="component" value="Unassembled WGS sequence"/>
</dbReference>
<feature type="region of interest" description="Disordered" evidence="1">
    <location>
        <begin position="83"/>
        <end position="133"/>
    </location>
</feature>
<evidence type="ECO:0000313" key="2">
    <source>
        <dbReference type="EMBL" id="ELY92651.1"/>
    </source>
</evidence>
<feature type="region of interest" description="Disordered" evidence="1">
    <location>
        <begin position="1"/>
        <end position="25"/>
    </location>
</feature>
<proteinExistence type="predicted"/>
<dbReference type="AlphaFoldDB" id="M0A2V9"/>
<dbReference type="STRING" id="1230458.C484_08483"/>
<feature type="compositionally biased region" description="Basic and acidic residues" evidence="1">
    <location>
        <begin position="83"/>
        <end position="94"/>
    </location>
</feature>
<sequence length="133" mass="14293">MPSETDTELAPAPHGRATIRTDHDDPELVARALRPDNTDEMETVVADETTVVTRIERETTGGLHSTVDDYVVNLEVAVDVARMARDAPDGRDDNVADSDATDAPPADATEQHDDPADTGTVSDADTTTQEHNE</sequence>
<organism evidence="2 3">
    <name type="scientific">Natrialba taiwanensis DSM 12281</name>
    <dbReference type="NCBI Taxonomy" id="1230458"/>
    <lineage>
        <taxon>Archaea</taxon>
        <taxon>Methanobacteriati</taxon>
        <taxon>Methanobacteriota</taxon>
        <taxon>Stenosarchaea group</taxon>
        <taxon>Halobacteria</taxon>
        <taxon>Halobacteriales</taxon>
        <taxon>Natrialbaceae</taxon>
        <taxon>Natrialba</taxon>
    </lineage>
</organism>
<reference evidence="2 3" key="1">
    <citation type="journal article" date="2014" name="PLoS Genet.">
        <title>Phylogenetically driven sequencing of extremely halophilic archaea reveals strategies for static and dynamic osmo-response.</title>
        <authorList>
            <person name="Becker E.A."/>
            <person name="Seitzer P.M."/>
            <person name="Tritt A."/>
            <person name="Larsen D."/>
            <person name="Krusor M."/>
            <person name="Yao A.I."/>
            <person name="Wu D."/>
            <person name="Madern D."/>
            <person name="Eisen J.A."/>
            <person name="Darling A.E."/>
            <person name="Facciotti M.T."/>
        </authorList>
    </citation>
    <scope>NUCLEOTIDE SEQUENCE [LARGE SCALE GENOMIC DNA]</scope>
    <source>
        <strain evidence="2 3">DSM 12281</strain>
    </source>
</reference>
<dbReference type="RefSeq" id="WP_006825473.1">
    <property type="nucleotide sequence ID" value="NZ_AOIL01000028.1"/>
</dbReference>
<comment type="caution">
    <text evidence="2">The sequence shown here is derived from an EMBL/GenBank/DDBJ whole genome shotgun (WGS) entry which is preliminary data.</text>
</comment>
<dbReference type="EMBL" id="AOIL01000028">
    <property type="protein sequence ID" value="ELY92651.1"/>
    <property type="molecule type" value="Genomic_DNA"/>
</dbReference>
<dbReference type="PATRIC" id="fig|1230458.4.peg.1690"/>